<dbReference type="InterPro" id="IPR004659">
    <property type="entry name" value="RNase_E/G"/>
</dbReference>
<keyword evidence="2" id="KW-0479">Metal-binding</keyword>
<dbReference type="InterPro" id="IPR012340">
    <property type="entry name" value="NA-bd_OB-fold"/>
</dbReference>
<dbReference type="PANTHER" id="PTHR30001:SF0">
    <property type="entry name" value="RIBONUCLEASE G"/>
    <property type="match status" value="1"/>
</dbReference>
<name>A0ABY5VH40_9FIRM</name>
<evidence type="ECO:0000259" key="6">
    <source>
        <dbReference type="Pfam" id="PF10150"/>
    </source>
</evidence>
<gene>
    <name evidence="7" type="ORF">NQ502_00745</name>
</gene>
<reference evidence="7" key="1">
    <citation type="journal article" date="2022" name="Cell">
        <title>Design, construction, and in vivo augmentation of a complex gut microbiome.</title>
        <authorList>
            <person name="Cheng A.G."/>
            <person name="Ho P.Y."/>
            <person name="Aranda-Diaz A."/>
            <person name="Jain S."/>
            <person name="Yu F.B."/>
            <person name="Meng X."/>
            <person name="Wang M."/>
            <person name="Iakiviak M."/>
            <person name="Nagashima K."/>
            <person name="Zhao A."/>
            <person name="Murugkar P."/>
            <person name="Patil A."/>
            <person name="Atabakhsh K."/>
            <person name="Weakley A."/>
            <person name="Yan J."/>
            <person name="Brumbaugh A.R."/>
            <person name="Higginbottom S."/>
            <person name="Dimas A."/>
            <person name="Shiver A.L."/>
            <person name="Deutschbauer A."/>
            <person name="Neff N."/>
            <person name="Sonnenburg J.L."/>
            <person name="Huang K.C."/>
            <person name="Fischbach M.A."/>
        </authorList>
    </citation>
    <scope>NUCLEOTIDE SEQUENCE</scope>
    <source>
        <strain evidence="7">DSM 19829</strain>
    </source>
</reference>
<evidence type="ECO:0000256" key="4">
    <source>
        <dbReference type="ARBA" id="ARBA00022842"/>
    </source>
</evidence>
<dbReference type="RefSeq" id="WP_242830233.1">
    <property type="nucleotide sequence ID" value="NZ_CABLBR010000005.1"/>
</dbReference>
<protein>
    <submittedName>
        <fullName evidence="7">Ribonuclease E/G</fullName>
    </submittedName>
</protein>
<proteinExistence type="predicted"/>
<feature type="domain" description="RNA-binding protein AU-1/Ribonuclease E/G" evidence="6">
    <location>
        <begin position="109"/>
        <end position="378"/>
    </location>
</feature>
<evidence type="ECO:0000313" key="7">
    <source>
        <dbReference type="EMBL" id="UWP59622.1"/>
    </source>
</evidence>
<dbReference type="SUPFAM" id="SSF50249">
    <property type="entry name" value="Nucleic acid-binding proteins"/>
    <property type="match status" value="1"/>
</dbReference>
<dbReference type="InterPro" id="IPR019307">
    <property type="entry name" value="RNA-bd_AU-1/RNase_E/G"/>
</dbReference>
<evidence type="ECO:0000313" key="8">
    <source>
        <dbReference type="Proteomes" id="UP001060164"/>
    </source>
</evidence>
<dbReference type="EMBL" id="CP102290">
    <property type="protein sequence ID" value="UWP59622.1"/>
    <property type="molecule type" value="Genomic_DNA"/>
</dbReference>
<keyword evidence="3" id="KW-0378">Hydrolase</keyword>
<comment type="cofactor">
    <cofactor evidence="1">
        <name>Mg(2+)</name>
        <dbReference type="ChEBI" id="CHEBI:18420"/>
    </cofactor>
</comment>
<evidence type="ECO:0000256" key="5">
    <source>
        <dbReference type="ARBA" id="ARBA00022884"/>
    </source>
</evidence>
<dbReference type="PANTHER" id="PTHR30001">
    <property type="entry name" value="RIBONUCLEASE"/>
    <property type="match status" value="1"/>
</dbReference>
<dbReference type="CDD" id="cd04453">
    <property type="entry name" value="S1_RNase_E"/>
    <property type="match status" value="1"/>
</dbReference>
<keyword evidence="4" id="KW-0460">Magnesium</keyword>
<accession>A0ABY5VH40</accession>
<evidence type="ECO:0000256" key="3">
    <source>
        <dbReference type="ARBA" id="ARBA00022801"/>
    </source>
</evidence>
<keyword evidence="5" id="KW-0694">RNA-binding</keyword>
<organism evidence="7 8">
    <name type="scientific">Ruminococcus gauvreauii</name>
    <dbReference type="NCBI Taxonomy" id="438033"/>
    <lineage>
        <taxon>Bacteria</taxon>
        <taxon>Bacillati</taxon>
        <taxon>Bacillota</taxon>
        <taxon>Clostridia</taxon>
        <taxon>Eubacteriales</taxon>
        <taxon>Oscillospiraceae</taxon>
        <taxon>Ruminococcus</taxon>
    </lineage>
</organism>
<dbReference type="Gene3D" id="2.40.50.140">
    <property type="entry name" value="Nucleic acid-binding proteins"/>
    <property type="match status" value="1"/>
</dbReference>
<dbReference type="Pfam" id="PF10150">
    <property type="entry name" value="RNase_E_G"/>
    <property type="match status" value="1"/>
</dbReference>
<evidence type="ECO:0000256" key="1">
    <source>
        <dbReference type="ARBA" id="ARBA00001946"/>
    </source>
</evidence>
<evidence type="ECO:0000256" key="2">
    <source>
        <dbReference type="ARBA" id="ARBA00022723"/>
    </source>
</evidence>
<sequence>MSKKLILTGFPIHDTMCRVMAVMDETGVVELQVHPCQDDTILGNIYIGKVNKVMPEIKGAFVDIKPNVPCYLSLEEEGMEGLRAGDELLVQVEQEALKSKVPKVTANLSLAGKFMVVTLGRKELGISSRLDREVRRSLKKWMEPYKREDCGVIIRTNAAGASKEEVLKELFELYQRMDTVLLKGRTRTCYSLAEQAVPYYIRELKNQKDGDLEKIITDIPEIHENILGYLTAYQPEKSQMLQFYEDRMLPLYKLFSLEKEVSDALRQKIWLKSGGFLVIQQTEAFVAIDVNSGKFSGKKKASETYRKINLEAAREIARQLRIRNLYGIILVDFINMDNPDHQDELLHVLSACCRKDPVRTNVVDMTRLQIVEITRKKTRKSLHEQIGTLKGAKEGYV</sequence>
<dbReference type="Proteomes" id="UP001060164">
    <property type="component" value="Chromosome"/>
</dbReference>
<keyword evidence="8" id="KW-1185">Reference proteome</keyword>